<name>A0A0D2L9T4_HYPSF</name>
<proteinExistence type="predicted"/>
<dbReference type="STRING" id="945553.A0A0D2L9T4"/>
<accession>A0A0D2L9T4</accession>
<dbReference type="EMBL" id="KN817539">
    <property type="protein sequence ID" value="KJA24007.1"/>
    <property type="molecule type" value="Genomic_DNA"/>
</dbReference>
<sequence length="130" mass="15210">MRTTPPGAPDQHQTHVRIKESWANLEWRHLAPFSERARTVSPWQRTIAAIAFLFPHRKREPRKHHDGIDKEFTAEVDLATHHQVILFDRAVRIIVGGGEEHLLTDLETFRDLYNAIIVKHRRTVQSPQCR</sequence>
<dbReference type="AlphaFoldDB" id="A0A0D2L9T4"/>
<organism evidence="1 2">
    <name type="scientific">Hypholoma sublateritium (strain FD-334 SS-4)</name>
    <dbReference type="NCBI Taxonomy" id="945553"/>
    <lineage>
        <taxon>Eukaryota</taxon>
        <taxon>Fungi</taxon>
        <taxon>Dikarya</taxon>
        <taxon>Basidiomycota</taxon>
        <taxon>Agaricomycotina</taxon>
        <taxon>Agaricomycetes</taxon>
        <taxon>Agaricomycetidae</taxon>
        <taxon>Agaricales</taxon>
        <taxon>Agaricineae</taxon>
        <taxon>Strophariaceae</taxon>
        <taxon>Hypholoma</taxon>
    </lineage>
</organism>
<gene>
    <name evidence="1" type="ORF">HYPSUDRAFT_214767</name>
</gene>
<evidence type="ECO:0000313" key="1">
    <source>
        <dbReference type="EMBL" id="KJA24007.1"/>
    </source>
</evidence>
<dbReference type="OrthoDB" id="2355984at2759"/>
<protein>
    <submittedName>
        <fullName evidence="1">Uncharacterized protein</fullName>
    </submittedName>
</protein>
<evidence type="ECO:0000313" key="2">
    <source>
        <dbReference type="Proteomes" id="UP000054270"/>
    </source>
</evidence>
<keyword evidence="2" id="KW-1185">Reference proteome</keyword>
<dbReference type="Proteomes" id="UP000054270">
    <property type="component" value="Unassembled WGS sequence"/>
</dbReference>
<reference evidence="2" key="1">
    <citation type="submission" date="2014-04" db="EMBL/GenBank/DDBJ databases">
        <title>Evolutionary Origins and Diversification of the Mycorrhizal Mutualists.</title>
        <authorList>
            <consortium name="DOE Joint Genome Institute"/>
            <consortium name="Mycorrhizal Genomics Consortium"/>
            <person name="Kohler A."/>
            <person name="Kuo A."/>
            <person name="Nagy L.G."/>
            <person name="Floudas D."/>
            <person name="Copeland A."/>
            <person name="Barry K.W."/>
            <person name="Cichocki N."/>
            <person name="Veneault-Fourrey C."/>
            <person name="LaButti K."/>
            <person name="Lindquist E.A."/>
            <person name="Lipzen A."/>
            <person name="Lundell T."/>
            <person name="Morin E."/>
            <person name="Murat C."/>
            <person name="Riley R."/>
            <person name="Ohm R."/>
            <person name="Sun H."/>
            <person name="Tunlid A."/>
            <person name="Henrissat B."/>
            <person name="Grigoriev I.V."/>
            <person name="Hibbett D.S."/>
            <person name="Martin F."/>
        </authorList>
    </citation>
    <scope>NUCLEOTIDE SEQUENCE [LARGE SCALE GENOMIC DNA]</scope>
    <source>
        <strain evidence="2">FD-334 SS-4</strain>
    </source>
</reference>